<dbReference type="PROSITE" id="PS51318">
    <property type="entry name" value="TAT"/>
    <property type="match status" value="1"/>
</dbReference>
<dbReference type="InterPro" id="IPR006311">
    <property type="entry name" value="TAT_signal"/>
</dbReference>
<accession>A0AB39YGT8</accession>
<evidence type="ECO:0008006" key="4">
    <source>
        <dbReference type="Google" id="ProtNLM"/>
    </source>
</evidence>
<organism evidence="3">
    <name type="scientific">Streptomyces sp. R33</name>
    <dbReference type="NCBI Taxonomy" id="3238629"/>
    <lineage>
        <taxon>Bacteria</taxon>
        <taxon>Bacillati</taxon>
        <taxon>Actinomycetota</taxon>
        <taxon>Actinomycetes</taxon>
        <taxon>Kitasatosporales</taxon>
        <taxon>Streptomycetaceae</taxon>
        <taxon>Streptomyces</taxon>
    </lineage>
</organism>
<feature type="region of interest" description="Disordered" evidence="1">
    <location>
        <begin position="150"/>
        <end position="237"/>
    </location>
</feature>
<proteinExistence type="predicted"/>
<evidence type="ECO:0000256" key="2">
    <source>
        <dbReference type="SAM" id="SignalP"/>
    </source>
</evidence>
<sequence>MTLTPQRSERPRRTARRAALLLAAAAMPAVLVVPAAPAAAAPVTKTFTAGANQRFVVPAGVTRLTVTATGEPGRSAIEGGAGGTGATVTGTLTVVPGTTYYVNVDTGGGAVTGQRPGGSGGGASDVRTCSSARAKCALTGVPGTDPRLIVAAGGGGGGRGSSFTGPDREATGGDAGDTGKPGGERPDSGGGGGGGTQTLGGKGGAACPEGSKAGTDGTPGTGGTGGGGFGGGGGGSGWHGGGGGGGCFLVTATADGPGGGGGGSNLVPAGGTSGAATGSAQVSITYGS</sequence>
<feature type="region of interest" description="Disordered" evidence="1">
    <location>
        <begin position="249"/>
        <end position="288"/>
    </location>
</feature>
<name>A0AB39YGT8_9ACTN</name>
<reference evidence="3" key="1">
    <citation type="submission" date="2024-08" db="EMBL/GenBank/DDBJ databases">
        <authorList>
            <person name="Yu S.T."/>
        </authorList>
    </citation>
    <scope>NUCLEOTIDE SEQUENCE</scope>
    <source>
        <strain evidence="3">R33</strain>
    </source>
</reference>
<dbReference type="EMBL" id="CP165727">
    <property type="protein sequence ID" value="XDV68307.1"/>
    <property type="molecule type" value="Genomic_DNA"/>
</dbReference>
<feature type="region of interest" description="Disordered" evidence="1">
    <location>
        <begin position="107"/>
        <end position="126"/>
    </location>
</feature>
<feature type="compositionally biased region" description="Gly residues" evidence="1">
    <location>
        <begin position="217"/>
        <end position="237"/>
    </location>
</feature>
<dbReference type="AlphaFoldDB" id="A0AB39YGT8"/>
<feature type="signal peptide" evidence="2">
    <location>
        <begin position="1"/>
        <end position="35"/>
    </location>
</feature>
<evidence type="ECO:0000313" key="3">
    <source>
        <dbReference type="EMBL" id="XDV68307.1"/>
    </source>
</evidence>
<feature type="chain" id="PRO_5044223943" description="Glycine rich protein" evidence="2">
    <location>
        <begin position="36"/>
        <end position="288"/>
    </location>
</feature>
<protein>
    <recommendedName>
        <fullName evidence="4">Glycine rich protein</fullName>
    </recommendedName>
</protein>
<dbReference type="RefSeq" id="WP_369779845.1">
    <property type="nucleotide sequence ID" value="NZ_CP165727.1"/>
</dbReference>
<gene>
    <name evidence="3" type="ORF">AB5J51_37960</name>
</gene>
<feature type="compositionally biased region" description="Gly residues" evidence="1">
    <location>
        <begin position="188"/>
        <end position="204"/>
    </location>
</feature>
<keyword evidence="2" id="KW-0732">Signal</keyword>
<evidence type="ECO:0000256" key="1">
    <source>
        <dbReference type="SAM" id="MobiDB-lite"/>
    </source>
</evidence>
<feature type="compositionally biased region" description="Gly residues" evidence="1">
    <location>
        <begin position="107"/>
        <end position="123"/>
    </location>
</feature>